<dbReference type="AlphaFoldDB" id="A0A0M3DIS2"/>
<evidence type="ECO:0000259" key="13">
    <source>
        <dbReference type="Pfam" id="PF01979"/>
    </source>
</evidence>
<comment type="catalytic activity">
    <reaction evidence="7">
        <text>N-acetyl-D-glucosamine 6-phosphate + H2O = D-glucosamine 6-phosphate + acetate</text>
        <dbReference type="Rhea" id="RHEA:22936"/>
        <dbReference type="ChEBI" id="CHEBI:15377"/>
        <dbReference type="ChEBI" id="CHEBI:30089"/>
        <dbReference type="ChEBI" id="CHEBI:57513"/>
        <dbReference type="ChEBI" id="CHEBI:58725"/>
        <dbReference type="EC" id="3.5.1.25"/>
    </reaction>
</comment>
<evidence type="ECO:0000256" key="6">
    <source>
        <dbReference type="ARBA" id="ARBA00023277"/>
    </source>
</evidence>
<evidence type="ECO:0000256" key="3">
    <source>
        <dbReference type="ARBA" id="ARBA00018029"/>
    </source>
</evidence>
<dbReference type="OrthoDB" id="9776488at2"/>
<feature type="active site" description="Proton donor/acceptor" evidence="10">
    <location>
        <position position="267"/>
    </location>
</feature>
<dbReference type="PATRIC" id="fig|1629550.3.peg.3304"/>
<dbReference type="EC" id="3.5.1.25" evidence="2"/>
<dbReference type="InterPro" id="IPR003764">
    <property type="entry name" value="GlcNAc_6-P_deAcase"/>
</dbReference>
<name>A0A0M3DIS2_9FIRM</name>
<dbReference type="InterPro" id="IPR006680">
    <property type="entry name" value="Amidohydro-rel"/>
</dbReference>
<evidence type="ECO:0000256" key="1">
    <source>
        <dbReference type="ARBA" id="ARBA00010716"/>
    </source>
</evidence>
<proteinExistence type="inferred from homology"/>
<dbReference type="EMBL" id="LBBT01000059">
    <property type="protein sequence ID" value="KKY02465.1"/>
    <property type="molecule type" value="Genomic_DNA"/>
</dbReference>
<evidence type="ECO:0000256" key="10">
    <source>
        <dbReference type="PIRSR" id="PIRSR038994-1"/>
    </source>
</evidence>
<dbReference type="CDD" id="cd00854">
    <property type="entry name" value="NagA"/>
    <property type="match status" value="1"/>
</dbReference>
<dbReference type="PANTHER" id="PTHR11113">
    <property type="entry name" value="N-ACETYLGLUCOSAMINE-6-PHOSPHATE DEACETYLASE"/>
    <property type="match status" value="1"/>
</dbReference>
<feature type="domain" description="Amidohydrolase-related" evidence="13">
    <location>
        <begin position="48"/>
        <end position="373"/>
    </location>
</feature>
<feature type="binding site" evidence="12">
    <location>
        <position position="126"/>
    </location>
    <ligand>
        <name>Zn(2+)</name>
        <dbReference type="ChEBI" id="CHEBI:29105"/>
    </ligand>
</feature>
<organism evidence="14 15">
    <name type="scientific">Paraclostridium benzoelyticum</name>
    <dbReference type="NCBI Taxonomy" id="1629550"/>
    <lineage>
        <taxon>Bacteria</taxon>
        <taxon>Bacillati</taxon>
        <taxon>Bacillota</taxon>
        <taxon>Clostridia</taxon>
        <taxon>Peptostreptococcales</taxon>
        <taxon>Peptostreptococcaceae</taxon>
        <taxon>Paraclostridium</taxon>
    </lineage>
</organism>
<dbReference type="FunFam" id="3.20.20.140:FF:000004">
    <property type="entry name" value="N-acetylglucosamine-6-phosphate deacetylase"/>
    <property type="match status" value="1"/>
</dbReference>
<evidence type="ECO:0000256" key="4">
    <source>
        <dbReference type="ARBA" id="ARBA00022723"/>
    </source>
</evidence>
<feature type="binding site" evidence="11">
    <location>
        <position position="221"/>
    </location>
    <ligand>
        <name>substrate</name>
    </ligand>
</feature>
<reference evidence="14 15" key="1">
    <citation type="submission" date="2015-04" db="EMBL/GenBank/DDBJ databases">
        <title>Microcin producing Clostridium sp. JC272T.</title>
        <authorList>
            <person name="Jyothsna T."/>
            <person name="Sasikala C."/>
            <person name="Ramana C."/>
        </authorList>
    </citation>
    <scope>NUCLEOTIDE SEQUENCE [LARGE SCALE GENOMIC DNA]</scope>
    <source>
        <strain evidence="14 15">JC272</strain>
    </source>
</reference>
<gene>
    <name evidence="14" type="ORF">VN21_03005</name>
</gene>
<protein>
    <recommendedName>
        <fullName evidence="3">N-acetylglucosamine-6-phosphate deacetylase</fullName>
        <ecNumber evidence="2">3.5.1.25</ecNumber>
    </recommendedName>
</protein>
<dbReference type="InterPro" id="IPR011059">
    <property type="entry name" value="Metal-dep_hydrolase_composite"/>
</dbReference>
<feature type="binding site" evidence="11">
    <location>
        <position position="244"/>
    </location>
    <ligand>
        <name>substrate</name>
    </ligand>
</feature>
<dbReference type="GO" id="GO:0008448">
    <property type="term" value="F:N-acetylglucosamine-6-phosphate deacetylase activity"/>
    <property type="evidence" value="ECO:0007669"/>
    <property type="project" value="UniProtKB-EC"/>
</dbReference>
<evidence type="ECO:0000256" key="12">
    <source>
        <dbReference type="PIRSR" id="PIRSR038994-3"/>
    </source>
</evidence>
<evidence type="ECO:0000256" key="8">
    <source>
        <dbReference type="ARBA" id="ARBA00060590"/>
    </source>
</evidence>
<feature type="binding site" evidence="11">
    <location>
        <begin position="300"/>
        <end position="302"/>
    </location>
    <ligand>
        <name>substrate</name>
    </ligand>
</feature>
<dbReference type="Gene3D" id="2.30.40.10">
    <property type="entry name" value="Urease, subunit C, domain 1"/>
    <property type="match status" value="1"/>
</dbReference>
<evidence type="ECO:0000313" key="15">
    <source>
        <dbReference type="Proteomes" id="UP000034407"/>
    </source>
</evidence>
<dbReference type="NCBIfam" id="TIGR00221">
    <property type="entry name" value="nagA"/>
    <property type="match status" value="1"/>
</dbReference>
<evidence type="ECO:0000256" key="5">
    <source>
        <dbReference type="ARBA" id="ARBA00022801"/>
    </source>
</evidence>
<evidence type="ECO:0000313" key="14">
    <source>
        <dbReference type="EMBL" id="KKY02465.1"/>
    </source>
</evidence>
<dbReference type="Proteomes" id="UP000034407">
    <property type="component" value="Unassembled WGS sequence"/>
</dbReference>
<dbReference type="SUPFAM" id="SSF51556">
    <property type="entry name" value="Metallo-dependent hydrolases"/>
    <property type="match status" value="1"/>
</dbReference>
<sequence length="382" mass="41517">MKAIINGKILLRNEVLENKVLVFDKKIIDITDEVPSGCEVIDVKGKLVAPGLIDIHIHGNMGKDTMEGTDEAIDIISKSVARHGVTSYLPTTMTMDEESILKALESIKRGMNRNTKGARVIGAHLEGPFINKIYKGAQNGNYITNPDYELVKKYEDVIKVITYAPEEDADFIFTKYIKSNTNIVLSIGHSAATFIEAREAIRLGASNITHTFNGMTGLNHRDPGVVGAALTTDAYCEFICDTIHITKDLFQFILDSKGKERVVLITDSMEAGGLENGTYSLGGQAVIVKDGAARLENGSLAGSVSSLNNMVKNFYKNTNLNINEAIHLASLNPASSLGISNNKGSLDIGKDADIAIFDNELNCYMTIVDGNIVFKKLIKVEG</sequence>
<comment type="similarity">
    <text evidence="1 9">Belongs to the metallo-dependent hydrolases superfamily. NagA family.</text>
</comment>
<keyword evidence="6 9" id="KW-0119">Carbohydrate metabolism</keyword>
<dbReference type="GO" id="GO:0046872">
    <property type="term" value="F:metal ion binding"/>
    <property type="evidence" value="ECO:0007669"/>
    <property type="project" value="UniProtKB-KW"/>
</dbReference>
<dbReference type="PIRSF" id="PIRSF038994">
    <property type="entry name" value="NagA"/>
    <property type="match status" value="1"/>
</dbReference>
<keyword evidence="15" id="KW-1185">Reference proteome</keyword>
<comment type="cofactor">
    <cofactor evidence="12">
        <name>a divalent metal cation</name>
        <dbReference type="ChEBI" id="CHEBI:60240"/>
    </cofactor>
    <text evidence="12">Binds 1 divalent metal cation per subunit.</text>
</comment>
<dbReference type="RefSeq" id="WP_046821987.1">
    <property type="nucleotide sequence ID" value="NZ_JBCLWQ010000002.1"/>
</dbReference>
<comment type="pathway">
    <text evidence="8">Amino-sugar metabolism; N-acetylneuraminate degradation; D-fructose 6-phosphate from N-acetylneuraminate: step 4/5.</text>
</comment>
<feature type="binding site" evidence="12">
    <location>
        <position position="189"/>
    </location>
    <ligand>
        <name>Zn(2+)</name>
        <dbReference type="ChEBI" id="CHEBI:29105"/>
    </ligand>
</feature>
<feature type="binding site" evidence="11">
    <location>
        <begin position="213"/>
        <end position="214"/>
    </location>
    <ligand>
        <name>substrate</name>
    </ligand>
</feature>
<dbReference type="SUPFAM" id="SSF51338">
    <property type="entry name" value="Composite domain of metallo-dependent hydrolases"/>
    <property type="match status" value="1"/>
</dbReference>
<feature type="binding site" evidence="12">
    <location>
        <position position="210"/>
    </location>
    <ligand>
        <name>Zn(2+)</name>
        <dbReference type="ChEBI" id="CHEBI:29105"/>
    </ligand>
</feature>
<dbReference type="Pfam" id="PF01979">
    <property type="entry name" value="Amidohydro_1"/>
    <property type="match status" value="1"/>
</dbReference>
<evidence type="ECO:0000256" key="7">
    <source>
        <dbReference type="ARBA" id="ARBA00047647"/>
    </source>
</evidence>
<evidence type="ECO:0000256" key="11">
    <source>
        <dbReference type="PIRSR" id="PIRSR038994-2"/>
    </source>
</evidence>
<feature type="binding site" evidence="11">
    <location>
        <position position="137"/>
    </location>
    <ligand>
        <name>substrate</name>
    </ligand>
</feature>
<dbReference type="InterPro" id="IPR032466">
    <property type="entry name" value="Metal_Hydrolase"/>
</dbReference>
<keyword evidence="4 12" id="KW-0479">Metal-binding</keyword>
<evidence type="ECO:0000256" key="9">
    <source>
        <dbReference type="PIRNR" id="PIRNR038994"/>
    </source>
</evidence>
<dbReference type="GO" id="GO:0006046">
    <property type="term" value="P:N-acetylglucosamine catabolic process"/>
    <property type="evidence" value="ECO:0007669"/>
    <property type="project" value="TreeGrafter"/>
</dbReference>
<evidence type="ECO:0000256" key="2">
    <source>
        <dbReference type="ARBA" id="ARBA00011899"/>
    </source>
</evidence>
<comment type="caution">
    <text evidence="14">The sequence shown here is derived from an EMBL/GenBank/DDBJ whole genome shotgun (WGS) entry which is preliminary data.</text>
</comment>
<keyword evidence="5 9" id="KW-0378">Hydrolase</keyword>
<dbReference type="Gene3D" id="3.20.20.140">
    <property type="entry name" value="Metal-dependent hydrolases"/>
    <property type="match status" value="1"/>
</dbReference>
<dbReference type="PANTHER" id="PTHR11113:SF14">
    <property type="entry name" value="N-ACETYLGLUCOSAMINE-6-PHOSPHATE DEACETYLASE"/>
    <property type="match status" value="1"/>
</dbReference>
<accession>A0A0M3DIS2</accession>